<proteinExistence type="predicted"/>
<protein>
    <submittedName>
        <fullName evidence="1">Uncharacterized protein</fullName>
    </submittedName>
</protein>
<accession>A0ABP1Q339</accession>
<evidence type="ECO:0000313" key="2">
    <source>
        <dbReference type="Proteomes" id="UP001642540"/>
    </source>
</evidence>
<comment type="caution">
    <text evidence="1">The sequence shown here is derived from an EMBL/GenBank/DDBJ whole genome shotgun (WGS) entry which is preliminary data.</text>
</comment>
<gene>
    <name evidence="1" type="ORF">ODALV1_LOCUS6787</name>
</gene>
<dbReference type="Proteomes" id="UP001642540">
    <property type="component" value="Unassembled WGS sequence"/>
</dbReference>
<dbReference type="EMBL" id="CAXLJM020000021">
    <property type="protein sequence ID" value="CAL8087578.1"/>
    <property type="molecule type" value="Genomic_DNA"/>
</dbReference>
<keyword evidence="2" id="KW-1185">Reference proteome</keyword>
<reference evidence="1 2" key="1">
    <citation type="submission" date="2024-08" db="EMBL/GenBank/DDBJ databases">
        <authorList>
            <person name="Cucini C."/>
            <person name="Frati F."/>
        </authorList>
    </citation>
    <scope>NUCLEOTIDE SEQUENCE [LARGE SCALE GENOMIC DNA]</scope>
</reference>
<evidence type="ECO:0000313" key="1">
    <source>
        <dbReference type="EMBL" id="CAL8087578.1"/>
    </source>
</evidence>
<organism evidence="1 2">
    <name type="scientific">Orchesella dallaii</name>
    <dbReference type="NCBI Taxonomy" id="48710"/>
    <lineage>
        <taxon>Eukaryota</taxon>
        <taxon>Metazoa</taxon>
        <taxon>Ecdysozoa</taxon>
        <taxon>Arthropoda</taxon>
        <taxon>Hexapoda</taxon>
        <taxon>Collembola</taxon>
        <taxon>Entomobryomorpha</taxon>
        <taxon>Entomobryoidea</taxon>
        <taxon>Orchesellidae</taxon>
        <taxon>Orchesellinae</taxon>
        <taxon>Orchesella</taxon>
    </lineage>
</organism>
<sequence length="112" mass="12806">MAVKVENILRSTSNQAIPRISLSNIIPQPETTPLVKLYDVFPNESEGEFSLTSYTASSFTTPISSTDVEFAKSNKNHGVENQKRLFYLYRRKMLLKTISEVRNRSEKFLSTQ</sequence>
<name>A0ABP1Q339_9HEXA</name>